<reference evidence="2" key="1">
    <citation type="submission" date="2016-10" db="EMBL/GenBank/DDBJ databases">
        <authorList>
            <person name="Benchimol M."/>
            <person name="Almeida L.G."/>
            <person name="Vasconcelos A.T."/>
            <person name="Perreira-Neves A."/>
            <person name="Rosa I.A."/>
            <person name="Tasca T."/>
            <person name="Bogo M.R."/>
            <person name="de Souza W."/>
        </authorList>
    </citation>
    <scope>NUCLEOTIDE SEQUENCE [LARGE SCALE GENOMIC DNA]</scope>
    <source>
        <strain evidence="2">K</strain>
    </source>
</reference>
<dbReference type="PANTHER" id="PTHR43830">
    <property type="entry name" value="PROTEIN PSP1"/>
    <property type="match status" value="1"/>
</dbReference>
<dbReference type="OrthoDB" id="243127at2759"/>
<feature type="domain" description="PSP1 C-terminal" evidence="1">
    <location>
        <begin position="238"/>
        <end position="323"/>
    </location>
</feature>
<evidence type="ECO:0000313" key="3">
    <source>
        <dbReference type="Proteomes" id="UP000179807"/>
    </source>
</evidence>
<dbReference type="PANTHER" id="PTHR43830:SF3">
    <property type="entry name" value="PROTEIN PSP1"/>
    <property type="match status" value="1"/>
</dbReference>
<gene>
    <name evidence="2" type="ORF">TRFO_42495</name>
</gene>
<dbReference type="InterPro" id="IPR007557">
    <property type="entry name" value="PSP1_C"/>
</dbReference>
<dbReference type="AlphaFoldDB" id="A0A1J4L0D7"/>
<protein>
    <recommendedName>
        <fullName evidence="1">PSP1 C-terminal domain-containing protein</fullName>
    </recommendedName>
</protein>
<dbReference type="VEuPathDB" id="TrichDB:TRFO_42495"/>
<dbReference type="PROSITE" id="PS51411">
    <property type="entry name" value="PSP1_C"/>
    <property type="match status" value="1"/>
</dbReference>
<dbReference type="RefSeq" id="XP_068368566.1">
    <property type="nucleotide sequence ID" value="XM_068514339.1"/>
</dbReference>
<dbReference type="EMBL" id="MLAK01000220">
    <property type="protein sequence ID" value="OHT15430.1"/>
    <property type="molecule type" value="Genomic_DNA"/>
</dbReference>
<dbReference type="Proteomes" id="UP000179807">
    <property type="component" value="Unassembled WGS sequence"/>
</dbReference>
<proteinExistence type="predicted"/>
<dbReference type="Pfam" id="PF04468">
    <property type="entry name" value="PSP1"/>
    <property type="match status" value="1"/>
</dbReference>
<dbReference type="GO" id="GO:0005737">
    <property type="term" value="C:cytoplasm"/>
    <property type="evidence" value="ECO:0007669"/>
    <property type="project" value="TreeGrafter"/>
</dbReference>
<dbReference type="InterPro" id="IPR047767">
    <property type="entry name" value="PSP1-like"/>
</dbReference>
<dbReference type="NCBIfam" id="NF041131">
    <property type="entry name" value="RicT_YaaT_fam"/>
    <property type="match status" value="1"/>
</dbReference>
<keyword evidence="3" id="KW-1185">Reference proteome</keyword>
<sequence>MTESWSYYMDDFDFEDESRMSSLLPSSMRDVITDDQQEGQQIADYSGIGSSSLNSHHVNLNGSNNFNNMSNLNGANSMNHSNGNNMINGGRVSPMVQLGISPMGGPQQGSVVVDDSNIPLRPQSLPANLANPALTNGSLSNSINNINGISNFNGIGNMNNIIDIGCPSNGLSGSDQNNIYYTINFHAKRTQICSVSPNLNLSLKRGDYVITEADRGRDMGMIVNEATKQDARDQKVIHKILRIATSDEISILPEKRQREERSVALCQSTVQEQRLNMKIIDAEYQFDGTQLTFYYTTNHYIDFRSLVRVLFRTFGTRIWMVWYDGQAPVKDVFSQNDRKKNQNRKDKKGK</sequence>
<dbReference type="GeneID" id="94849043"/>
<accession>A0A1J4L0D7</accession>
<comment type="caution">
    <text evidence="2">The sequence shown here is derived from an EMBL/GenBank/DDBJ whole genome shotgun (WGS) entry which is preliminary data.</text>
</comment>
<name>A0A1J4L0D7_9EUKA</name>
<organism evidence="2 3">
    <name type="scientific">Tritrichomonas foetus</name>
    <dbReference type="NCBI Taxonomy" id="1144522"/>
    <lineage>
        <taxon>Eukaryota</taxon>
        <taxon>Metamonada</taxon>
        <taxon>Parabasalia</taxon>
        <taxon>Tritrichomonadida</taxon>
        <taxon>Tritrichomonadidae</taxon>
        <taxon>Tritrichomonas</taxon>
    </lineage>
</organism>
<evidence type="ECO:0000313" key="2">
    <source>
        <dbReference type="EMBL" id="OHT15430.1"/>
    </source>
</evidence>
<evidence type="ECO:0000259" key="1">
    <source>
        <dbReference type="PROSITE" id="PS51411"/>
    </source>
</evidence>